<sequence>MSSRCRGPPCFDGSLDRRGVFTSFPCLVQLRLNHLIKILYKLISIHVYRWKYYQFLFRKH</sequence>
<organism evidence="1 2">
    <name type="scientific">Rosa chinensis</name>
    <name type="common">China rose</name>
    <dbReference type="NCBI Taxonomy" id="74649"/>
    <lineage>
        <taxon>Eukaryota</taxon>
        <taxon>Viridiplantae</taxon>
        <taxon>Streptophyta</taxon>
        <taxon>Embryophyta</taxon>
        <taxon>Tracheophyta</taxon>
        <taxon>Spermatophyta</taxon>
        <taxon>Magnoliopsida</taxon>
        <taxon>eudicotyledons</taxon>
        <taxon>Gunneridae</taxon>
        <taxon>Pentapetalae</taxon>
        <taxon>rosids</taxon>
        <taxon>fabids</taxon>
        <taxon>Rosales</taxon>
        <taxon>Rosaceae</taxon>
        <taxon>Rosoideae</taxon>
        <taxon>Rosoideae incertae sedis</taxon>
        <taxon>Rosa</taxon>
    </lineage>
</organism>
<dbReference type="Proteomes" id="UP000238479">
    <property type="component" value="Chromosome 5"/>
</dbReference>
<proteinExistence type="predicted"/>
<dbReference type="Gramene" id="PRQ31867">
    <property type="protein sequence ID" value="PRQ31867"/>
    <property type="gene ID" value="RchiOBHm_Chr5g0040151"/>
</dbReference>
<gene>
    <name evidence="1" type="ORF">RchiOBHm_Chr5g0040151</name>
</gene>
<evidence type="ECO:0000313" key="2">
    <source>
        <dbReference type="Proteomes" id="UP000238479"/>
    </source>
</evidence>
<comment type="caution">
    <text evidence="1">The sequence shown here is derived from an EMBL/GenBank/DDBJ whole genome shotgun (WGS) entry which is preliminary data.</text>
</comment>
<dbReference type="AlphaFoldDB" id="A0A2P6QCF8"/>
<reference evidence="1 2" key="1">
    <citation type="journal article" date="2018" name="Nat. Genet.">
        <title>The Rosa genome provides new insights in the design of modern roses.</title>
        <authorList>
            <person name="Bendahmane M."/>
        </authorList>
    </citation>
    <scope>NUCLEOTIDE SEQUENCE [LARGE SCALE GENOMIC DNA]</scope>
    <source>
        <strain evidence="2">cv. Old Blush</strain>
    </source>
</reference>
<protein>
    <submittedName>
        <fullName evidence="1">Uncharacterized protein</fullName>
    </submittedName>
</protein>
<name>A0A2P6QCF8_ROSCH</name>
<accession>A0A2P6QCF8</accession>
<evidence type="ECO:0000313" key="1">
    <source>
        <dbReference type="EMBL" id="PRQ31867.1"/>
    </source>
</evidence>
<dbReference type="EMBL" id="PDCK01000043">
    <property type="protein sequence ID" value="PRQ31867.1"/>
    <property type="molecule type" value="Genomic_DNA"/>
</dbReference>
<keyword evidence="2" id="KW-1185">Reference proteome</keyword>